<dbReference type="GO" id="GO:0043235">
    <property type="term" value="C:receptor complex"/>
    <property type="evidence" value="ECO:0007669"/>
    <property type="project" value="TreeGrafter"/>
</dbReference>
<feature type="active site" description="Proton acceptor" evidence="21">
    <location>
        <position position="805"/>
    </location>
</feature>
<feature type="domain" description="Ig-like" evidence="27">
    <location>
        <begin position="342"/>
        <end position="421"/>
    </location>
</feature>
<keyword evidence="9 22" id="KW-0547">Nucleotide-binding</keyword>
<dbReference type="GeneID" id="109481311"/>
<dbReference type="InterPro" id="IPR011009">
    <property type="entry name" value="Kinase-like_dom_sf"/>
</dbReference>
<keyword evidence="5" id="KW-0808">Transferase</keyword>
<evidence type="ECO:0000256" key="20">
    <source>
        <dbReference type="ARBA" id="ARBA00056965"/>
    </source>
</evidence>
<dbReference type="GO" id="GO:0005524">
    <property type="term" value="F:ATP binding"/>
    <property type="evidence" value="ECO:0007669"/>
    <property type="project" value="UniProtKB-UniRule"/>
</dbReference>
<dbReference type="SMART" id="SM00409">
    <property type="entry name" value="IG"/>
    <property type="match status" value="5"/>
</dbReference>
<keyword evidence="18" id="KW-0393">Immunoglobulin domain</keyword>
<feature type="binding site" evidence="23">
    <location>
        <position position="823"/>
    </location>
    <ligand>
        <name>Mg(2+)</name>
        <dbReference type="ChEBI" id="CHEBI:18420"/>
    </ligand>
</feature>
<feature type="domain" description="Ig-like" evidence="27">
    <location>
        <begin position="252"/>
        <end position="337"/>
    </location>
</feature>
<dbReference type="Pfam" id="PF13927">
    <property type="entry name" value="Ig_3"/>
    <property type="match status" value="3"/>
</dbReference>
<keyword evidence="10" id="KW-0418">Kinase</keyword>
<evidence type="ECO:0000256" key="7">
    <source>
        <dbReference type="ARBA" id="ARBA00022729"/>
    </source>
</evidence>
<comment type="function">
    <text evidence="20">Receptor for basic fibroblast growth factor.</text>
</comment>
<dbReference type="Proteomes" id="UP000515135">
    <property type="component" value="Unplaced"/>
</dbReference>
<evidence type="ECO:0000256" key="1">
    <source>
        <dbReference type="ARBA" id="ARBA00004251"/>
    </source>
</evidence>
<dbReference type="InterPro" id="IPR017441">
    <property type="entry name" value="Protein_kinase_ATP_BS"/>
</dbReference>
<dbReference type="InterPro" id="IPR000719">
    <property type="entry name" value="Prot_kinase_dom"/>
</dbReference>
<keyword evidence="12 25" id="KW-1133">Transmembrane helix</keyword>
<dbReference type="InterPro" id="IPR003598">
    <property type="entry name" value="Ig_sub2"/>
</dbReference>
<dbReference type="SMART" id="SM00408">
    <property type="entry name" value="IGc2"/>
    <property type="match status" value="4"/>
</dbReference>
<dbReference type="InterPro" id="IPR003599">
    <property type="entry name" value="Ig_sub"/>
</dbReference>
<evidence type="ECO:0000256" key="19">
    <source>
        <dbReference type="ARBA" id="ARBA00051243"/>
    </source>
</evidence>
<evidence type="ECO:0000256" key="25">
    <source>
        <dbReference type="SAM" id="Phobius"/>
    </source>
</evidence>
<evidence type="ECO:0000313" key="29">
    <source>
        <dbReference type="RefSeq" id="XP_019639402.1"/>
    </source>
</evidence>
<evidence type="ECO:0000256" key="2">
    <source>
        <dbReference type="ARBA" id="ARBA00011902"/>
    </source>
</evidence>
<reference evidence="29" key="1">
    <citation type="submission" date="2025-08" db="UniProtKB">
        <authorList>
            <consortium name="RefSeq"/>
        </authorList>
    </citation>
    <scope>IDENTIFICATION</scope>
    <source>
        <tissue evidence="29">Gonad</tissue>
    </source>
</reference>
<comment type="subcellular location">
    <subcellularLocation>
        <location evidence="1">Cell membrane</location>
        <topology evidence="1">Single-pass type I membrane protein</topology>
    </subcellularLocation>
</comment>
<keyword evidence="16" id="KW-0675">Receptor</keyword>
<feature type="binding site" evidence="22 24">
    <location>
        <position position="697"/>
    </location>
    <ligand>
        <name>ATP</name>
        <dbReference type="ChEBI" id="CHEBI:30616"/>
    </ligand>
</feature>
<evidence type="ECO:0000256" key="14">
    <source>
        <dbReference type="ARBA" id="ARBA00023137"/>
    </source>
</evidence>
<accession>A0A6P5A7U5</accession>
<evidence type="ECO:0000256" key="15">
    <source>
        <dbReference type="ARBA" id="ARBA00023157"/>
    </source>
</evidence>
<dbReference type="PROSITE" id="PS50011">
    <property type="entry name" value="PROTEIN_KINASE_DOM"/>
    <property type="match status" value="1"/>
</dbReference>
<evidence type="ECO:0000256" key="12">
    <source>
        <dbReference type="ARBA" id="ARBA00022989"/>
    </source>
</evidence>
<feature type="transmembrane region" description="Helical" evidence="25">
    <location>
        <begin position="570"/>
        <end position="594"/>
    </location>
</feature>
<keyword evidence="17" id="KW-0325">Glycoprotein</keyword>
<keyword evidence="15" id="KW-1015">Disulfide bond</keyword>
<evidence type="ECO:0000256" key="18">
    <source>
        <dbReference type="ARBA" id="ARBA00023319"/>
    </source>
</evidence>
<evidence type="ECO:0000259" key="27">
    <source>
        <dbReference type="PROSITE" id="PS50835"/>
    </source>
</evidence>
<evidence type="ECO:0000259" key="26">
    <source>
        <dbReference type="PROSITE" id="PS50011"/>
    </source>
</evidence>
<keyword evidence="23" id="KW-0460">Magnesium</keyword>
<feature type="domain" description="Ig-like" evidence="27">
    <location>
        <begin position="428"/>
        <end position="524"/>
    </location>
</feature>
<feature type="domain" description="Ig-like" evidence="27">
    <location>
        <begin position="155"/>
        <end position="245"/>
    </location>
</feature>
<dbReference type="OrthoDB" id="3256376at2759"/>
<keyword evidence="14" id="KW-0829">Tyrosine-protein kinase</keyword>
<keyword evidence="8" id="KW-0677">Repeat</keyword>
<keyword evidence="13 25" id="KW-0472">Membrane</keyword>
<dbReference type="EC" id="2.7.10.1" evidence="2"/>
<evidence type="ECO:0000256" key="17">
    <source>
        <dbReference type="ARBA" id="ARBA00023180"/>
    </source>
</evidence>
<protein>
    <recommendedName>
        <fullName evidence="2">receptor protein-tyrosine kinase</fullName>
        <ecNumber evidence="2">2.7.10.1</ecNumber>
    </recommendedName>
</protein>
<keyword evidence="11 22" id="KW-0067">ATP-binding</keyword>
<dbReference type="InterPro" id="IPR036179">
    <property type="entry name" value="Ig-like_dom_sf"/>
</dbReference>
<dbReference type="InterPro" id="IPR008266">
    <property type="entry name" value="Tyr_kinase_AS"/>
</dbReference>
<evidence type="ECO:0000256" key="24">
    <source>
        <dbReference type="PROSITE-ProRule" id="PRU10141"/>
    </source>
</evidence>
<dbReference type="Pfam" id="PF07714">
    <property type="entry name" value="PK_Tyr_Ser-Thr"/>
    <property type="match status" value="1"/>
</dbReference>
<evidence type="ECO:0000256" key="22">
    <source>
        <dbReference type="PIRSR" id="PIRSR000615-2"/>
    </source>
</evidence>
<evidence type="ECO:0000256" key="16">
    <source>
        <dbReference type="ARBA" id="ARBA00023170"/>
    </source>
</evidence>
<evidence type="ECO:0000256" key="21">
    <source>
        <dbReference type="PIRSR" id="PIRSR000615-1"/>
    </source>
</evidence>
<dbReference type="GO" id="GO:0046872">
    <property type="term" value="F:metal ion binding"/>
    <property type="evidence" value="ECO:0007669"/>
    <property type="project" value="UniProtKB-KW"/>
</dbReference>
<dbReference type="InterPro" id="IPR007110">
    <property type="entry name" value="Ig-like_dom"/>
</dbReference>
<organism evidence="28 29">
    <name type="scientific">Branchiostoma belcheri</name>
    <name type="common">Amphioxus</name>
    <dbReference type="NCBI Taxonomy" id="7741"/>
    <lineage>
        <taxon>Eukaryota</taxon>
        <taxon>Metazoa</taxon>
        <taxon>Chordata</taxon>
        <taxon>Cephalochordata</taxon>
        <taxon>Leptocardii</taxon>
        <taxon>Amphioxiformes</taxon>
        <taxon>Branchiostomatidae</taxon>
        <taxon>Branchiostoma</taxon>
    </lineage>
</organism>
<comment type="catalytic activity">
    <reaction evidence="19">
        <text>L-tyrosyl-[protein] + ATP = O-phospho-L-tyrosyl-[protein] + ADP + H(+)</text>
        <dbReference type="Rhea" id="RHEA:10596"/>
        <dbReference type="Rhea" id="RHEA-COMP:10136"/>
        <dbReference type="Rhea" id="RHEA-COMP:20101"/>
        <dbReference type="ChEBI" id="CHEBI:15378"/>
        <dbReference type="ChEBI" id="CHEBI:30616"/>
        <dbReference type="ChEBI" id="CHEBI:46858"/>
        <dbReference type="ChEBI" id="CHEBI:61978"/>
        <dbReference type="ChEBI" id="CHEBI:456216"/>
        <dbReference type="EC" id="2.7.10.1"/>
    </reaction>
</comment>
<dbReference type="CDD" id="cd00192">
    <property type="entry name" value="PTKc"/>
    <property type="match status" value="1"/>
</dbReference>
<dbReference type="PANTHER" id="PTHR24416">
    <property type="entry name" value="TYROSINE-PROTEIN KINASE RECEPTOR"/>
    <property type="match status" value="1"/>
</dbReference>
<evidence type="ECO:0000256" key="13">
    <source>
        <dbReference type="ARBA" id="ARBA00023136"/>
    </source>
</evidence>
<dbReference type="PROSITE" id="PS00109">
    <property type="entry name" value="PROTEIN_KINASE_TYR"/>
    <property type="match status" value="1"/>
</dbReference>
<dbReference type="GO" id="GO:0007169">
    <property type="term" value="P:cell surface receptor protein tyrosine kinase signaling pathway"/>
    <property type="evidence" value="ECO:0007669"/>
    <property type="project" value="TreeGrafter"/>
</dbReference>
<dbReference type="SMART" id="SM00219">
    <property type="entry name" value="TyrKc"/>
    <property type="match status" value="1"/>
</dbReference>
<dbReference type="PROSITE" id="PS50835">
    <property type="entry name" value="IG_LIKE"/>
    <property type="match status" value="5"/>
</dbReference>
<dbReference type="PROSITE" id="PS00107">
    <property type="entry name" value="PROTEIN_KINASE_ATP"/>
    <property type="match status" value="1"/>
</dbReference>
<evidence type="ECO:0000256" key="9">
    <source>
        <dbReference type="ARBA" id="ARBA00022741"/>
    </source>
</evidence>
<dbReference type="InterPro" id="IPR001245">
    <property type="entry name" value="Ser-Thr/Tyr_kinase_cat_dom"/>
</dbReference>
<evidence type="ECO:0000313" key="28">
    <source>
        <dbReference type="Proteomes" id="UP000515135"/>
    </source>
</evidence>
<dbReference type="FunFam" id="1.10.510.10:FF:000123">
    <property type="entry name" value="Tyrosine-protein kinase receptor Tie-1"/>
    <property type="match status" value="1"/>
</dbReference>
<dbReference type="FunFam" id="3.30.200.20:FF:000593">
    <property type="entry name" value="Predicted protein"/>
    <property type="match status" value="1"/>
</dbReference>
<evidence type="ECO:0000256" key="6">
    <source>
        <dbReference type="ARBA" id="ARBA00022692"/>
    </source>
</evidence>
<evidence type="ECO:0000256" key="3">
    <source>
        <dbReference type="ARBA" id="ARBA00022475"/>
    </source>
</evidence>
<feature type="domain" description="Protein kinase" evidence="26">
    <location>
        <begin position="663"/>
        <end position="949"/>
    </location>
</feature>
<evidence type="ECO:0000256" key="10">
    <source>
        <dbReference type="ARBA" id="ARBA00022777"/>
    </source>
</evidence>
<keyword evidence="28" id="KW-1185">Reference proteome</keyword>
<keyword evidence="4" id="KW-0597">Phosphoprotein</keyword>
<dbReference type="AlphaFoldDB" id="A0A6P5A7U5"/>
<dbReference type="KEGG" id="bbel:109481311"/>
<dbReference type="InterPro" id="IPR013106">
    <property type="entry name" value="Ig_V-set"/>
</dbReference>
<proteinExistence type="predicted"/>
<dbReference type="GO" id="GO:0004714">
    <property type="term" value="F:transmembrane receptor protein tyrosine kinase activity"/>
    <property type="evidence" value="ECO:0007669"/>
    <property type="project" value="UniProtKB-EC"/>
</dbReference>
<feature type="binding site" evidence="23">
    <location>
        <position position="810"/>
    </location>
    <ligand>
        <name>Mg(2+)</name>
        <dbReference type="ChEBI" id="CHEBI:18420"/>
    </ligand>
</feature>
<dbReference type="SUPFAM" id="SSF56112">
    <property type="entry name" value="Protein kinase-like (PK-like)"/>
    <property type="match status" value="1"/>
</dbReference>
<dbReference type="Gene3D" id="3.30.200.20">
    <property type="entry name" value="Phosphorylase Kinase, domain 1"/>
    <property type="match status" value="1"/>
</dbReference>
<keyword evidence="7" id="KW-0732">Signal</keyword>
<evidence type="ECO:0000256" key="23">
    <source>
        <dbReference type="PIRSR" id="PIRSR000615-3"/>
    </source>
</evidence>
<feature type="domain" description="Ig-like" evidence="27">
    <location>
        <begin position="32"/>
        <end position="142"/>
    </location>
</feature>
<gene>
    <name evidence="29" type="primary">LOC109481311</name>
</gene>
<dbReference type="PIRSF" id="PIRSF000615">
    <property type="entry name" value="TyrPK_CSF1-R"/>
    <property type="match status" value="1"/>
</dbReference>
<evidence type="ECO:0000256" key="8">
    <source>
        <dbReference type="ARBA" id="ARBA00022737"/>
    </source>
</evidence>
<evidence type="ECO:0000256" key="5">
    <source>
        <dbReference type="ARBA" id="ARBA00022679"/>
    </source>
</evidence>
<keyword evidence="6 25" id="KW-0812">Transmembrane</keyword>
<name>A0A6P5A7U5_BRABE</name>
<dbReference type="Gene3D" id="1.10.510.10">
    <property type="entry name" value="Transferase(Phosphotransferase) domain 1"/>
    <property type="match status" value="1"/>
</dbReference>
<sequence length="972" mass="109444">MGHDASGYLDGVVFLRKPISSTTVVLVALGYPAVLSWSTQEPISSTTVVLAGYPAVLSCGYSSEQPPDSVDWYRLEGLDAEQERTHLLYHDSNSGTFAFGNYSDRAEVVEPANLKLQPVYMSDNGDYECEVPTTADYDTFLSKVRLQVLEAPDGPRITGYSPPLFAGQTLHLRCESQIVGDVRPTLVWYNGSRELSRIDPSVWQPETETAVLNYVLDVSKYDNAKAYRCQALYRGPVGVREQKITLDIRYAPTTDIETPLGKVVREGDDVLLRCAVDSNPPSTVSWDRLEGDMPANYNLFEDGRLLRIVKITRNFHGTYQCKAENDLGVSTTSVELNILYAPSIARQVLDTAEALVGENFTRACITDGNPPPTVRWSREGSEEILDDPLYFSSVNFTDDGSYICTARSEVKYFPESTAKFRLDVKGPPQIVKQNTIFSAKENGSVTLECEVESDPPATRVAWKWESNSIESGTVGRYSVRQKETPTSILSTLTIKSVQASDFRSYQCLILVGRYSVRQKETPTSILSTLTIKSVQASDFRSYQCLAVNVHGEETQVIVLERATAPPPQPIPLVAIILPVILVFIMVILGLLYYLRKYWQRKLPWTPKYLKNKDMEMRAIEDDYLPPIAQDSASPMPLLPGDDPTNYYMEPDLIRDLEFPRDKLSLERVLGRGNFGQVIKAKAQGVGGADKPMTVAVKTTKDGSSADAKEDLLKELKMMKLIPPHPNVVMLIGYCTKTEPVYVIVEYCALGNLQNFLRKCRSKRDSTYANIQVDERLLTPRDLASFIWQIARGMAHVASLKIVHRDLASRNVLIDKNKVCKISDFGLSRDVYDTDNEEYEQKTQGRLPLRWMAPESLFDHVYSVKSDVWSYGITMWEVLTLACTPYPGLSPPAMMERLRNGFRMSKPVHCNDEVYDIMRKCWEDDPEDRPTFIDLVRLLEDVITKAEDFIKIDEIPAAMYDESNSKKSKQEKC</sequence>
<dbReference type="InterPro" id="IPR050122">
    <property type="entry name" value="RTK"/>
</dbReference>
<keyword evidence="3" id="KW-1003">Cell membrane</keyword>
<dbReference type="Gene3D" id="2.60.40.10">
    <property type="entry name" value="Immunoglobulins"/>
    <property type="match status" value="6"/>
</dbReference>
<feature type="binding site" evidence="22">
    <location>
        <position position="809"/>
    </location>
    <ligand>
        <name>ATP</name>
        <dbReference type="ChEBI" id="CHEBI:30616"/>
    </ligand>
</feature>
<evidence type="ECO:0000256" key="11">
    <source>
        <dbReference type="ARBA" id="ARBA00022840"/>
    </source>
</evidence>
<keyword evidence="23" id="KW-0479">Metal-binding</keyword>
<dbReference type="InterPro" id="IPR020635">
    <property type="entry name" value="Tyr_kinase_cat_dom"/>
</dbReference>
<dbReference type="GO" id="GO:0005886">
    <property type="term" value="C:plasma membrane"/>
    <property type="evidence" value="ECO:0007669"/>
    <property type="project" value="UniProtKB-SubCell"/>
</dbReference>
<dbReference type="SUPFAM" id="SSF48726">
    <property type="entry name" value="Immunoglobulin"/>
    <property type="match status" value="6"/>
</dbReference>
<evidence type="ECO:0000256" key="4">
    <source>
        <dbReference type="ARBA" id="ARBA00022553"/>
    </source>
</evidence>
<dbReference type="Pfam" id="PF07686">
    <property type="entry name" value="V-set"/>
    <property type="match status" value="1"/>
</dbReference>
<feature type="binding site" evidence="22">
    <location>
        <begin position="670"/>
        <end position="677"/>
    </location>
    <ligand>
        <name>ATP</name>
        <dbReference type="ChEBI" id="CHEBI:30616"/>
    </ligand>
</feature>
<dbReference type="PANTHER" id="PTHR24416:SF621">
    <property type="entry name" value="TYROSINE KINASE RECEPTOR CAD96CA"/>
    <property type="match status" value="1"/>
</dbReference>
<dbReference type="PRINTS" id="PR00109">
    <property type="entry name" value="TYRKINASE"/>
</dbReference>
<dbReference type="InterPro" id="IPR013783">
    <property type="entry name" value="Ig-like_fold"/>
</dbReference>
<dbReference type="RefSeq" id="XP_019639402.1">
    <property type="nucleotide sequence ID" value="XM_019783843.1"/>
</dbReference>